<comment type="function">
    <text evidence="10">Probably acts as a heme chaperone, transferring heme to an unknown acceptor. Binds one molecule of heme per monomer, possibly covalently. Binds 1 [4Fe-4S] cluster. The cluster is coordinated with 3 cysteines and an exchangeable S-adenosyl-L-methionine.</text>
</comment>
<name>A0A9D9N3R1_9BACT</name>
<dbReference type="InterPro" id="IPR004559">
    <property type="entry name" value="HemW-like"/>
</dbReference>
<comment type="similarity">
    <text evidence="2">Belongs to the anaerobic coproporphyrinogen-III oxidase family. HemW subfamily.</text>
</comment>
<dbReference type="PROSITE" id="PS51918">
    <property type="entry name" value="RADICAL_SAM"/>
    <property type="match status" value="1"/>
</dbReference>
<keyword evidence="6 10" id="KW-0479">Metal-binding</keyword>
<comment type="cofactor">
    <cofactor evidence="1">
        <name>[4Fe-4S] cluster</name>
        <dbReference type="ChEBI" id="CHEBI:49883"/>
    </cofactor>
</comment>
<dbReference type="InterPro" id="IPR058240">
    <property type="entry name" value="rSAM_sf"/>
</dbReference>
<reference evidence="12" key="2">
    <citation type="journal article" date="2021" name="PeerJ">
        <title>Extensive microbial diversity within the chicken gut microbiome revealed by metagenomics and culture.</title>
        <authorList>
            <person name="Gilroy R."/>
            <person name="Ravi A."/>
            <person name="Getino M."/>
            <person name="Pursley I."/>
            <person name="Horton D.L."/>
            <person name="Alikhan N.F."/>
            <person name="Baker D."/>
            <person name="Gharbi K."/>
            <person name="Hall N."/>
            <person name="Watson M."/>
            <person name="Adriaenssens E.M."/>
            <person name="Foster-Nyarko E."/>
            <person name="Jarju S."/>
            <person name="Secka A."/>
            <person name="Antonio M."/>
            <person name="Oren A."/>
            <person name="Chaudhuri R.R."/>
            <person name="La Ragione R."/>
            <person name="Hildebrand F."/>
            <person name="Pallen M.J."/>
        </authorList>
    </citation>
    <scope>NUCLEOTIDE SEQUENCE</scope>
    <source>
        <strain evidence="12">G3-3990</strain>
    </source>
</reference>
<dbReference type="GO" id="GO:0006779">
    <property type="term" value="P:porphyrin-containing compound biosynthetic process"/>
    <property type="evidence" value="ECO:0007669"/>
    <property type="project" value="InterPro"/>
</dbReference>
<dbReference type="InterPro" id="IPR006638">
    <property type="entry name" value="Elp3/MiaA/NifB-like_rSAM"/>
</dbReference>
<proteinExistence type="inferred from homology"/>
<evidence type="ECO:0000256" key="10">
    <source>
        <dbReference type="RuleBase" id="RU364116"/>
    </source>
</evidence>
<keyword evidence="10" id="KW-0963">Cytoplasm</keyword>
<dbReference type="GO" id="GO:0051539">
    <property type="term" value="F:4 iron, 4 sulfur cluster binding"/>
    <property type="evidence" value="ECO:0007669"/>
    <property type="project" value="UniProtKB-UniRule"/>
</dbReference>
<comment type="subcellular location">
    <subcellularLocation>
        <location evidence="10">Cytoplasm</location>
    </subcellularLocation>
</comment>
<dbReference type="PANTHER" id="PTHR13932">
    <property type="entry name" value="COPROPORPHYRINIGEN III OXIDASE"/>
    <property type="match status" value="1"/>
</dbReference>
<dbReference type="Pfam" id="PF04055">
    <property type="entry name" value="Radical_SAM"/>
    <property type="match status" value="1"/>
</dbReference>
<evidence type="ECO:0000256" key="3">
    <source>
        <dbReference type="ARBA" id="ARBA00017228"/>
    </source>
</evidence>
<feature type="domain" description="Radical SAM core" evidence="11">
    <location>
        <begin position="1"/>
        <end position="231"/>
    </location>
</feature>
<protein>
    <recommendedName>
        <fullName evidence="3 10">Heme chaperone HemW</fullName>
    </recommendedName>
</protein>
<dbReference type="GO" id="GO:0005737">
    <property type="term" value="C:cytoplasm"/>
    <property type="evidence" value="ECO:0007669"/>
    <property type="project" value="UniProtKB-SubCell"/>
</dbReference>
<evidence type="ECO:0000256" key="7">
    <source>
        <dbReference type="ARBA" id="ARBA00023004"/>
    </source>
</evidence>
<comment type="caution">
    <text evidence="12">The sequence shown here is derived from an EMBL/GenBank/DDBJ whole genome shotgun (WGS) entry which is preliminary data.</text>
</comment>
<dbReference type="SFLD" id="SFLDS00029">
    <property type="entry name" value="Radical_SAM"/>
    <property type="match status" value="1"/>
</dbReference>
<keyword evidence="9 10" id="KW-0143">Chaperone</keyword>
<evidence type="ECO:0000256" key="6">
    <source>
        <dbReference type="ARBA" id="ARBA00022723"/>
    </source>
</evidence>
<keyword evidence="4 10" id="KW-0349">Heme</keyword>
<dbReference type="InterPro" id="IPR013785">
    <property type="entry name" value="Aldolase_TIM"/>
</dbReference>
<gene>
    <name evidence="12" type="primary">hemW</name>
    <name evidence="12" type="ORF">IAA73_02555</name>
</gene>
<dbReference type="Proteomes" id="UP000823641">
    <property type="component" value="Unassembled WGS sequence"/>
</dbReference>
<sequence length="376" mass="43133">MAGLYVHIPFCKTRCAYCNFFSTTALNQIERYIASLGRELDLRKDYLLTDTLATLYWGGGTPSLLSFQHCKTIMGHIKSHFSLEPMSEITLEANPDDITEECLNQWLDLGFNRLSIGIQSFDDKLLKLVNRRHTSQQAINAVETAQRAGFRNISIDLIYGLPGQTLEDWKKDICRTLQLDVQHVSAYGLSYEEGTPLYIRCQNKEIVPSDDDLYNQMYDVMCVELQRAGFERYEVSNFAKPYCRSRHNSSYWHDVPYMGIGPGAHSYNGRARQWNVENLPLYMETLEAGRLPAEEEQIDRTTHFNETLMLALRTAEGLDLSHLARIFGQKDADECLQKAQIYIAKGFLCLRENNLVPTQLGFHWLNAMIADLMKDV</sequence>
<dbReference type="GO" id="GO:0004109">
    <property type="term" value="F:coproporphyrinogen oxidase activity"/>
    <property type="evidence" value="ECO:0007669"/>
    <property type="project" value="InterPro"/>
</dbReference>
<dbReference type="CDD" id="cd01335">
    <property type="entry name" value="Radical_SAM"/>
    <property type="match status" value="1"/>
</dbReference>
<dbReference type="InterPro" id="IPR007197">
    <property type="entry name" value="rSAM"/>
</dbReference>
<evidence type="ECO:0000256" key="8">
    <source>
        <dbReference type="ARBA" id="ARBA00023014"/>
    </source>
</evidence>
<accession>A0A9D9N3R1</accession>
<reference evidence="12" key="1">
    <citation type="submission" date="2020-10" db="EMBL/GenBank/DDBJ databases">
        <authorList>
            <person name="Gilroy R."/>
        </authorList>
    </citation>
    <scope>NUCLEOTIDE SEQUENCE</scope>
    <source>
        <strain evidence="12">G3-3990</strain>
    </source>
</reference>
<keyword evidence="8 10" id="KW-0411">Iron-sulfur</keyword>
<evidence type="ECO:0000256" key="9">
    <source>
        <dbReference type="ARBA" id="ARBA00023186"/>
    </source>
</evidence>
<dbReference type="NCBIfam" id="TIGR00539">
    <property type="entry name" value="hemN_rel"/>
    <property type="match status" value="1"/>
</dbReference>
<dbReference type="GO" id="GO:0046872">
    <property type="term" value="F:metal ion binding"/>
    <property type="evidence" value="ECO:0007669"/>
    <property type="project" value="UniProtKB-UniRule"/>
</dbReference>
<dbReference type="SFLD" id="SFLDF00288">
    <property type="entry name" value="HemN-like__clustered_with_nucl"/>
    <property type="match status" value="1"/>
</dbReference>
<dbReference type="Pfam" id="PF06969">
    <property type="entry name" value="HemN_C"/>
    <property type="match status" value="1"/>
</dbReference>
<evidence type="ECO:0000256" key="1">
    <source>
        <dbReference type="ARBA" id="ARBA00001966"/>
    </source>
</evidence>
<dbReference type="SFLD" id="SFLDG01082">
    <property type="entry name" value="B12-binding_domain_containing"/>
    <property type="match status" value="1"/>
</dbReference>
<dbReference type="SFLD" id="SFLDF00562">
    <property type="entry name" value="HemN-like__clustered_with_heat"/>
    <property type="match status" value="1"/>
</dbReference>
<dbReference type="InterPro" id="IPR034505">
    <property type="entry name" value="Coproporphyrinogen-III_oxidase"/>
</dbReference>
<keyword evidence="5 10" id="KW-0949">S-adenosyl-L-methionine</keyword>
<dbReference type="SFLD" id="SFLDG01065">
    <property type="entry name" value="anaerobic_coproporphyrinogen-I"/>
    <property type="match status" value="1"/>
</dbReference>
<dbReference type="Gene3D" id="3.20.20.70">
    <property type="entry name" value="Aldolase class I"/>
    <property type="match status" value="1"/>
</dbReference>
<dbReference type="EMBL" id="JADIMG010000028">
    <property type="protein sequence ID" value="MBO8459199.1"/>
    <property type="molecule type" value="Genomic_DNA"/>
</dbReference>
<evidence type="ECO:0000313" key="12">
    <source>
        <dbReference type="EMBL" id="MBO8459199.1"/>
    </source>
</evidence>
<dbReference type="InterPro" id="IPR010723">
    <property type="entry name" value="HemN_C"/>
</dbReference>
<evidence type="ECO:0000256" key="4">
    <source>
        <dbReference type="ARBA" id="ARBA00022617"/>
    </source>
</evidence>
<dbReference type="PANTHER" id="PTHR13932:SF5">
    <property type="entry name" value="RADICAL S-ADENOSYL METHIONINE DOMAIN-CONTAINING PROTEIN 1, MITOCHONDRIAL"/>
    <property type="match status" value="1"/>
</dbReference>
<evidence type="ECO:0000313" key="13">
    <source>
        <dbReference type="Proteomes" id="UP000823641"/>
    </source>
</evidence>
<keyword evidence="7 10" id="KW-0408">Iron</keyword>
<organism evidence="12 13">
    <name type="scientific">Candidatus Gallipaludibacter merdavium</name>
    <dbReference type="NCBI Taxonomy" id="2840839"/>
    <lineage>
        <taxon>Bacteria</taxon>
        <taxon>Pseudomonadati</taxon>
        <taxon>Bacteroidota</taxon>
        <taxon>Bacteroidia</taxon>
        <taxon>Bacteroidales</taxon>
        <taxon>Candidatus Gallipaludibacter</taxon>
    </lineage>
</organism>
<evidence type="ECO:0000256" key="2">
    <source>
        <dbReference type="ARBA" id="ARBA00006100"/>
    </source>
</evidence>
<dbReference type="SMART" id="SM00729">
    <property type="entry name" value="Elp3"/>
    <property type="match status" value="1"/>
</dbReference>
<evidence type="ECO:0000256" key="5">
    <source>
        <dbReference type="ARBA" id="ARBA00022691"/>
    </source>
</evidence>
<dbReference type="SUPFAM" id="SSF102114">
    <property type="entry name" value="Radical SAM enzymes"/>
    <property type="match status" value="1"/>
</dbReference>
<evidence type="ECO:0000259" key="11">
    <source>
        <dbReference type="PROSITE" id="PS51918"/>
    </source>
</evidence>
<dbReference type="AlphaFoldDB" id="A0A9D9N3R1"/>
<keyword evidence="10" id="KW-0004">4Fe-4S</keyword>